<feature type="transmembrane region" description="Helical" evidence="4">
    <location>
        <begin position="53"/>
        <end position="70"/>
    </location>
</feature>
<dbReference type="GeneID" id="8249930"/>
<dbReference type="Proteomes" id="UP000002009">
    <property type="component" value="Chromosome 17"/>
</dbReference>
<proteinExistence type="predicted"/>
<dbReference type="AlphaFoldDB" id="C1EJM7"/>
<dbReference type="PANTHER" id="PTHR20961">
    <property type="entry name" value="GLYCOSYLTRANSFERASE"/>
    <property type="match status" value="1"/>
</dbReference>
<dbReference type="Pfam" id="PF04577">
    <property type="entry name" value="Glyco_transf_61"/>
    <property type="match status" value="1"/>
</dbReference>
<reference evidence="6 7" key="1">
    <citation type="journal article" date="2009" name="Science">
        <title>Green evolution and dynamic adaptations revealed by genomes of the marine picoeukaryotes Micromonas.</title>
        <authorList>
            <person name="Worden A.Z."/>
            <person name="Lee J.H."/>
            <person name="Mock T."/>
            <person name="Rouze P."/>
            <person name="Simmons M.P."/>
            <person name="Aerts A.L."/>
            <person name="Allen A.E."/>
            <person name="Cuvelier M.L."/>
            <person name="Derelle E."/>
            <person name="Everett M.V."/>
            <person name="Foulon E."/>
            <person name="Grimwood J."/>
            <person name="Gundlach H."/>
            <person name="Henrissat B."/>
            <person name="Napoli C."/>
            <person name="McDonald S.M."/>
            <person name="Parker M.S."/>
            <person name="Rombauts S."/>
            <person name="Salamov A."/>
            <person name="Von Dassow P."/>
            <person name="Badger J.H."/>
            <person name="Coutinho P.M."/>
            <person name="Demir E."/>
            <person name="Dubchak I."/>
            <person name="Gentemann C."/>
            <person name="Eikrem W."/>
            <person name="Gready J.E."/>
            <person name="John U."/>
            <person name="Lanier W."/>
            <person name="Lindquist E.A."/>
            <person name="Lucas S."/>
            <person name="Mayer K.F."/>
            <person name="Moreau H."/>
            <person name="Not F."/>
            <person name="Otillar R."/>
            <person name="Panaud O."/>
            <person name="Pangilinan J."/>
            <person name="Paulsen I."/>
            <person name="Piegu B."/>
            <person name="Poliakov A."/>
            <person name="Robbens S."/>
            <person name="Schmutz J."/>
            <person name="Toulza E."/>
            <person name="Wyss T."/>
            <person name="Zelensky A."/>
            <person name="Zhou K."/>
            <person name="Armbrust E.V."/>
            <person name="Bhattacharya D."/>
            <person name="Goodenough U.W."/>
            <person name="Van de Peer Y."/>
            <person name="Grigoriev I.V."/>
        </authorList>
    </citation>
    <scope>NUCLEOTIDE SEQUENCE [LARGE SCALE GENOMIC DNA]</scope>
    <source>
        <strain evidence="7">RCC299 / NOUM17</strain>
    </source>
</reference>
<sequence length="534" mass="60809">MRRNGPWERCRLLAFENISRKTLLRGSRSASHIATKVVWKRRKSACHLRRRKFAATSALIFFASLFFLAPRSRQQANRRLPTEALYDCYDCLNESAQFSRLHLPASGDQNHTVGLTSRVYGPVRRSVGLSWFAYENVCMNGEDSIKYFETEDGGYLANVSRLGLSGVTQPYRSAPFNRGRAGATDLYYLRGTTLILGCWRVARGRLQPSHFLFGYGKLYALINDGLNRLDVNHVVFFQCPDAFQGNRGDFFHSIFEIVFRSGTRNGWFNSSTRIYTVGFEERTPILCIERGMMDHSTGRYLGQNHDKTILSWKGDLLRFLQSESKSRKLEEREYPSPRNGILSRPKGFHLDCFSTLRIGIFQRSEGSNLRLFTNLPDVIALAETFSASVEVFTVDSSTSFHKALITFNSFDIFVVPHGSHMTNGLLIDSRRRRVTVIEVVATCVNSDFMQNLKPFVASYEISTGHTVRESSVQQYISECETYEVRGCSFTPRCGFPHVRRALQDVLVNITVLRRALQRAVALSCGKPHHLWSFG</sequence>
<dbReference type="InParanoid" id="C1EJM7"/>
<gene>
    <name evidence="6" type="ORF">MICPUN_113370</name>
</gene>
<dbReference type="EMBL" id="CP001335">
    <property type="protein sequence ID" value="ACO68215.1"/>
    <property type="molecule type" value="Genomic_DNA"/>
</dbReference>
<evidence type="ECO:0000313" key="6">
    <source>
        <dbReference type="EMBL" id="ACO68215.1"/>
    </source>
</evidence>
<dbReference type="KEGG" id="mis:MICPUN_113370"/>
<dbReference type="RefSeq" id="XP_002506957.1">
    <property type="nucleotide sequence ID" value="XM_002506911.1"/>
</dbReference>
<evidence type="ECO:0000259" key="5">
    <source>
        <dbReference type="Pfam" id="PF04577"/>
    </source>
</evidence>
<evidence type="ECO:0000256" key="2">
    <source>
        <dbReference type="ARBA" id="ARBA00022679"/>
    </source>
</evidence>
<keyword evidence="7" id="KW-1185">Reference proteome</keyword>
<keyword evidence="4" id="KW-0472">Membrane</keyword>
<organism evidence="6 7">
    <name type="scientific">Micromonas commoda (strain RCC299 / NOUM17 / CCMP2709)</name>
    <name type="common">Picoplanktonic green alga</name>
    <dbReference type="NCBI Taxonomy" id="296587"/>
    <lineage>
        <taxon>Eukaryota</taxon>
        <taxon>Viridiplantae</taxon>
        <taxon>Chlorophyta</taxon>
        <taxon>Mamiellophyceae</taxon>
        <taxon>Mamiellales</taxon>
        <taxon>Mamiellaceae</taxon>
        <taxon>Micromonas</taxon>
    </lineage>
</organism>
<protein>
    <recommendedName>
        <fullName evidence="5">Glycosyltransferase 61 catalytic domain-containing protein</fullName>
    </recommendedName>
</protein>
<name>C1EJM7_MICCC</name>
<dbReference type="eggNOG" id="ENOG502T1PU">
    <property type="taxonomic scope" value="Eukaryota"/>
</dbReference>
<keyword evidence="4" id="KW-0812">Transmembrane</keyword>
<dbReference type="PANTHER" id="PTHR20961:SF124">
    <property type="entry name" value="GLYCOSYLTRANSFERASE"/>
    <property type="match status" value="1"/>
</dbReference>
<accession>C1EJM7</accession>
<keyword evidence="1" id="KW-0328">Glycosyltransferase</keyword>
<evidence type="ECO:0000256" key="3">
    <source>
        <dbReference type="ARBA" id="ARBA00023180"/>
    </source>
</evidence>
<dbReference type="InterPro" id="IPR049625">
    <property type="entry name" value="Glyco_transf_61_cat"/>
</dbReference>
<keyword evidence="2" id="KW-0808">Transferase</keyword>
<dbReference type="GO" id="GO:0005794">
    <property type="term" value="C:Golgi apparatus"/>
    <property type="evidence" value="ECO:0007669"/>
    <property type="project" value="UniProtKB-ARBA"/>
</dbReference>
<evidence type="ECO:0000256" key="4">
    <source>
        <dbReference type="SAM" id="Phobius"/>
    </source>
</evidence>
<keyword evidence="4" id="KW-1133">Transmembrane helix</keyword>
<evidence type="ECO:0000256" key="1">
    <source>
        <dbReference type="ARBA" id="ARBA00022676"/>
    </source>
</evidence>
<evidence type="ECO:0000313" key="7">
    <source>
        <dbReference type="Proteomes" id="UP000002009"/>
    </source>
</evidence>
<feature type="domain" description="Glycosyltransferase 61 catalytic" evidence="5">
    <location>
        <begin position="348"/>
        <end position="427"/>
    </location>
</feature>
<dbReference type="InterPro" id="IPR007657">
    <property type="entry name" value="Glycosyltransferase_61"/>
</dbReference>
<keyword evidence="3" id="KW-0325">Glycoprotein</keyword>
<dbReference type="GO" id="GO:0016763">
    <property type="term" value="F:pentosyltransferase activity"/>
    <property type="evidence" value="ECO:0007669"/>
    <property type="project" value="UniProtKB-ARBA"/>
</dbReference>